<feature type="binding site" evidence="5">
    <location>
        <position position="6"/>
    </location>
    <ligand>
        <name>Zn(2+)</name>
        <dbReference type="ChEBI" id="CHEBI:29105"/>
    </ligand>
</feature>
<dbReference type="HOGENOM" id="CLU_1970300_0_0_1"/>
<dbReference type="InterPro" id="IPR004254">
    <property type="entry name" value="AdipoR/HlyIII-related"/>
</dbReference>
<evidence type="ECO:0000313" key="6">
    <source>
        <dbReference type="EMBL" id="KIW32988.1"/>
    </source>
</evidence>
<evidence type="ECO:0000256" key="3">
    <source>
        <dbReference type="ARBA" id="ARBA00022989"/>
    </source>
</evidence>
<accession>A0A0D2CP71</accession>
<proteinExistence type="predicted"/>
<organism evidence="6 7">
    <name type="scientific">Cladophialophora immunda</name>
    <dbReference type="NCBI Taxonomy" id="569365"/>
    <lineage>
        <taxon>Eukaryota</taxon>
        <taxon>Fungi</taxon>
        <taxon>Dikarya</taxon>
        <taxon>Ascomycota</taxon>
        <taxon>Pezizomycotina</taxon>
        <taxon>Eurotiomycetes</taxon>
        <taxon>Chaetothyriomycetidae</taxon>
        <taxon>Chaetothyriales</taxon>
        <taxon>Herpotrichiellaceae</taxon>
        <taxon>Cladophialophora</taxon>
    </lineage>
</organism>
<dbReference type="GO" id="GO:0016020">
    <property type="term" value="C:membrane"/>
    <property type="evidence" value="ECO:0007669"/>
    <property type="project" value="UniProtKB-SubCell"/>
</dbReference>
<dbReference type="STRING" id="569365.A0A0D2CP71"/>
<dbReference type="GeneID" id="27343687"/>
<dbReference type="EMBL" id="KN847041">
    <property type="protein sequence ID" value="KIW32988.1"/>
    <property type="molecule type" value="Genomic_DNA"/>
</dbReference>
<dbReference type="Proteomes" id="UP000054466">
    <property type="component" value="Unassembled WGS sequence"/>
</dbReference>
<dbReference type="RefSeq" id="XP_016253204.1">
    <property type="nucleotide sequence ID" value="XM_016391302.1"/>
</dbReference>
<gene>
    <name evidence="6" type="ORF">PV07_04493</name>
</gene>
<keyword evidence="3" id="KW-1133">Transmembrane helix</keyword>
<reference evidence="6 7" key="1">
    <citation type="submission" date="2015-01" db="EMBL/GenBank/DDBJ databases">
        <title>The Genome Sequence of Cladophialophora immunda CBS83496.</title>
        <authorList>
            <consortium name="The Broad Institute Genomics Platform"/>
            <person name="Cuomo C."/>
            <person name="de Hoog S."/>
            <person name="Gorbushina A."/>
            <person name="Stielow B."/>
            <person name="Teixiera M."/>
            <person name="Abouelleil A."/>
            <person name="Chapman S.B."/>
            <person name="Priest M."/>
            <person name="Young S.K."/>
            <person name="Wortman J."/>
            <person name="Nusbaum C."/>
            <person name="Birren B."/>
        </authorList>
    </citation>
    <scope>NUCLEOTIDE SEQUENCE [LARGE SCALE GENOMIC DNA]</scope>
    <source>
        <strain evidence="6 7">CBS 83496</strain>
    </source>
</reference>
<protein>
    <submittedName>
        <fullName evidence="6">Uncharacterized protein</fullName>
    </submittedName>
</protein>
<evidence type="ECO:0000256" key="1">
    <source>
        <dbReference type="ARBA" id="ARBA00004141"/>
    </source>
</evidence>
<evidence type="ECO:0000256" key="4">
    <source>
        <dbReference type="ARBA" id="ARBA00023136"/>
    </source>
</evidence>
<keyword evidence="7" id="KW-1185">Reference proteome</keyword>
<dbReference type="GO" id="GO:0046872">
    <property type="term" value="F:metal ion binding"/>
    <property type="evidence" value="ECO:0007669"/>
    <property type="project" value="UniProtKB-KW"/>
</dbReference>
<keyword evidence="2" id="KW-0812">Transmembrane</keyword>
<sequence>MSSLYHLMLPSSHPVERFWHGMDLLGIVVVTVGTSSSDIYYVFFCEASLQKLHWAIILTTGTAMLSLQAILPNQKLALCHPLLHRQATTLLPVPMAEWQTNRRMWALVLFTKTLLRNGFRVASSIIP</sequence>
<evidence type="ECO:0000313" key="7">
    <source>
        <dbReference type="Proteomes" id="UP000054466"/>
    </source>
</evidence>
<evidence type="ECO:0000256" key="5">
    <source>
        <dbReference type="PIRSR" id="PIRSR604254-1"/>
    </source>
</evidence>
<dbReference type="AlphaFoldDB" id="A0A0D2CP71"/>
<keyword evidence="5" id="KW-0862">Zinc</keyword>
<keyword evidence="5" id="KW-0479">Metal-binding</keyword>
<dbReference type="VEuPathDB" id="FungiDB:PV07_04493"/>
<evidence type="ECO:0000256" key="2">
    <source>
        <dbReference type="ARBA" id="ARBA00022692"/>
    </source>
</evidence>
<comment type="subcellular location">
    <subcellularLocation>
        <location evidence="1">Membrane</location>
        <topology evidence="1">Multi-pass membrane protein</topology>
    </subcellularLocation>
</comment>
<dbReference type="Pfam" id="PF03006">
    <property type="entry name" value="HlyIII"/>
    <property type="match status" value="1"/>
</dbReference>
<name>A0A0D2CP71_9EURO</name>
<keyword evidence="4" id="KW-0472">Membrane</keyword>